<dbReference type="CDD" id="cd02930">
    <property type="entry name" value="DCR_FMN"/>
    <property type="match status" value="1"/>
</dbReference>
<dbReference type="GO" id="GO:0051536">
    <property type="term" value="F:iron-sulfur cluster binding"/>
    <property type="evidence" value="ECO:0007669"/>
    <property type="project" value="UniProtKB-KW"/>
</dbReference>
<dbReference type="GO" id="GO:0010181">
    <property type="term" value="F:FMN binding"/>
    <property type="evidence" value="ECO:0007669"/>
    <property type="project" value="InterPro"/>
</dbReference>
<dbReference type="GO" id="GO:0046872">
    <property type="term" value="F:metal ion binding"/>
    <property type="evidence" value="ECO:0007669"/>
    <property type="project" value="UniProtKB-KW"/>
</dbReference>
<evidence type="ECO:0000256" key="7">
    <source>
        <dbReference type="ARBA" id="ARBA00023002"/>
    </source>
</evidence>
<evidence type="ECO:0000256" key="5">
    <source>
        <dbReference type="ARBA" id="ARBA00022643"/>
    </source>
</evidence>
<evidence type="ECO:0000256" key="9">
    <source>
        <dbReference type="ARBA" id="ARBA00023014"/>
    </source>
</evidence>
<dbReference type="PATRIC" id="fig|1590042.3.peg.124"/>
<dbReference type="InterPro" id="IPR036188">
    <property type="entry name" value="FAD/NAD-bd_sf"/>
</dbReference>
<evidence type="ECO:0000256" key="6">
    <source>
        <dbReference type="ARBA" id="ARBA00022723"/>
    </source>
</evidence>
<feature type="domain" description="FAD/NAD(P)-binding" evidence="11">
    <location>
        <begin position="376"/>
        <end position="633"/>
    </location>
</feature>
<evidence type="ECO:0000256" key="4">
    <source>
        <dbReference type="ARBA" id="ARBA00022630"/>
    </source>
</evidence>
<dbReference type="EMBL" id="LKHV02000001">
    <property type="protein sequence ID" value="MCS5708518.1"/>
    <property type="molecule type" value="Genomic_DNA"/>
</dbReference>
<dbReference type="OrthoDB" id="8523426at2"/>
<accession>A0A0Q9YH43</accession>
<keyword evidence="8" id="KW-0408">Iron</keyword>
<keyword evidence="5" id="KW-0288">FMN</keyword>
<proteinExistence type="inferred from homology"/>
<keyword evidence="7 12" id="KW-0560">Oxidoreductase</keyword>
<evidence type="ECO:0000313" key="13">
    <source>
        <dbReference type="EMBL" id="MCS5708518.1"/>
    </source>
</evidence>
<comment type="cofactor">
    <cofactor evidence="1">
        <name>FMN</name>
        <dbReference type="ChEBI" id="CHEBI:58210"/>
    </cofactor>
</comment>
<dbReference type="PRINTS" id="PR00368">
    <property type="entry name" value="FADPNR"/>
</dbReference>
<organism evidence="12">
    <name type="scientific">Candidatus Berkiella cookevillensis</name>
    <dbReference type="NCBI Taxonomy" id="437022"/>
    <lineage>
        <taxon>Bacteria</taxon>
        <taxon>Pseudomonadati</taxon>
        <taxon>Pseudomonadota</taxon>
        <taxon>Gammaproteobacteria</taxon>
        <taxon>Candidatus Berkiellales</taxon>
        <taxon>Candidatus Berkiellaceae</taxon>
        <taxon>Candidatus Berkiella</taxon>
    </lineage>
</organism>
<dbReference type="PANTHER" id="PTHR42917:SF2">
    <property type="entry name" value="2,4-DIENOYL-COA REDUCTASE [(2E)-ENOYL-COA-PRODUCING]"/>
    <property type="match status" value="1"/>
</dbReference>
<evidence type="ECO:0000313" key="12">
    <source>
        <dbReference type="EMBL" id="KRG19901.1"/>
    </source>
</evidence>
<reference evidence="13" key="3">
    <citation type="submission" date="2021-06" db="EMBL/GenBank/DDBJ databases">
        <title>Genomic Description and Analysis of Intracellular Bacteria, Candidatus Berkiella cookevillensis and Candidatus Berkiella aquae.</title>
        <authorList>
            <person name="Kidane D.T."/>
            <person name="Mehari Y.T."/>
            <person name="Rice F.C."/>
            <person name="Arivett B.A."/>
            <person name="Farone A.L."/>
            <person name="Berk S.G."/>
            <person name="Farone M.B."/>
        </authorList>
    </citation>
    <scope>NUCLEOTIDE SEQUENCE</scope>
    <source>
        <strain evidence="13">CC99</strain>
    </source>
</reference>
<dbReference type="EMBL" id="LKHV01000001">
    <property type="protein sequence ID" value="KRG19901.1"/>
    <property type="molecule type" value="Genomic_DNA"/>
</dbReference>
<feature type="domain" description="NADH:flavin oxidoreductase/NADH oxidase N-terminal" evidence="10">
    <location>
        <begin position="5"/>
        <end position="330"/>
    </location>
</feature>
<dbReference type="Gene3D" id="3.50.50.60">
    <property type="entry name" value="FAD/NAD(P)-binding domain"/>
    <property type="match status" value="1"/>
</dbReference>
<evidence type="ECO:0000256" key="8">
    <source>
        <dbReference type="ARBA" id="ARBA00023004"/>
    </source>
</evidence>
<dbReference type="InterPro" id="IPR051793">
    <property type="entry name" value="NADH:flavin_oxidoreductase"/>
</dbReference>
<sequence>MIYNKIFTPLSLGFTALKNRLIMGSMHTGLEEEKQGFDKLSVFYQARAKGGVGLIVTGGVAPNRAGWLAPFALSLTSTKQCSDHAKITDAVHREDGKIALQILHAGRYGYHPLCVAPSRIKSPISLFTPWALSKRGIVSTISDFVRCAKLAQAAGYDGIEIMGSEGYLINQFLASHTNRRTDEWGGSFENRMRFPLEIVKATRESVGEKFIIIFRLSMLDLIEKGSSWEEIVMLAQALQANGVTIINTGIGWHEARIPTIAQAVPRAGFAWVTERLKQSVSIPLVATNRINHPEVAEKILEHNQADLISMARPFLADPEFANKAFTNRTKEINICIACNQSCLDHVFQKKRATCLVNPIACRETEFKLQVTHHKKRIAVIGAGPAGLAFSSFAAEKGHKVTLFEKANELGGQFNLAKRIPGKAEFQESLDYFKQRLQKAGVVVKLNQTVQLPDLQNTEFDIVVVATGIVPRTPYIAGIEHPKVISYIELLTGQKNVGNNIAIIGAGGIGFDVASYLLHPHDKQADEHFYQEWGIDKSYQHRGGLAAHTNIESSRRIYLCQRKNSKLGQNLGKTTGWIHRTSLKHHKVEMLAGVEYTKIDDNGLHIKQGGIERVLSVDHIITCAGQMALRDLYEPLKEKFESVFIIGGADQALELDAARAIRQGAELAETL</sequence>
<dbReference type="Pfam" id="PF07992">
    <property type="entry name" value="Pyr_redox_2"/>
    <property type="match status" value="1"/>
</dbReference>
<protein>
    <submittedName>
        <fullName evidence="12">2,4-dienoyl-CoA reductase [NADPH]</fullName>
        <ecNumber evidence="12">1.3.1.34</ecNumber>
    </submittedName>
    <submittedName>
        <fullName evidence="13">NADPH-dependent 2,4-dienoyl-CoA reductase</fullName>
    </submittedName>
</protein>
<keyword evidence="14" id="KW-1185">Reference proteome</keyword>
<dbReference type="PANTHER" id="PTHR42917">
    <property type="entry name" value="2,4-DIENOYL-COA REDUCTASE"/>
    <property type="match status" value="1"/>
</dbReference>
<dbReference type="RefSeq" id="WP_057622580.1">
    <property type="nucleotide sequence ID" value="NZ_LKHV02000001.1"/>
</dbReference>
<evidence type="ECO:0000256" key="3">
    <source>
        <dbReference type="ARBA" id="ARBA00011048"/>
    </source>
</evidence>
<keyword evidence="9" id="KW-0411">Iron-sulfur</keyword>
<keyword evidence="6" id="KW-0479">Metal-binding</keyword>
<dbReference type="EC" id="1.3.1.34" evidence="12"/>
<dbReference type="InterPro" id="IPR023753">
    <property type="entry name" value="FAD/NAD-binding_dom"/>
</dbReference>
<dbReference type="SUPFAM" id="SSF51971">
    <property type="entry name" value="Nucleotide-binding domain"/>
    <property type="match status" value="1"/>
</dbReference>
<evidence type="ECO:0000259" key="10">
    <source>
        <dbReference type="Pfam" id="PF00724"/>
    </source>
</evidence>
<reference evidence="13" key="2">
    <citation type="journal article" date="2016" name="Genome Announc.">
        <title>Draft Genome Sequences of Two Novel Amoeba-Resistant Intranuclear Bacteria, 'Candidatus Berkiella cookevillensis' and 'Candidatus Berkiella aquae'.</title>
        <authorList>
            <person name="Mehari Y.T."/>
            <person name="Arivett B.A."/>
            <person name="Farone A.L."/>
            <person name="Gunderson J.H."/>
            <person name="Farone M.B."/>
        </authorList>
    </citation>
    <scope>NUCLEOTIDE SEQUENCE</scope>
    <source>
        <strain evidence="13">CC99</strain>
    </source>
</reference>
<dbReference type="STRING" id="437022.CC99x_00122"/>
<dbReference type="PRINTS" id="PR00411">
    <property type="entry name" value="PNDRDTASEI"/>
</dbReference>
<evidence type="ECO:0000313" key="14">
    <source>
        <dbReference type="Proteomes" id="UP000051494"/>
    </source>
</evidence>
<comment type="caution">
    <text evidence="12">The sequence shown here is derived from an EMBL/GenBank/DDBJ whole genome shotgun (WGS) entry which is preliminary data.</text>
</comment>
<dbReference type="SUPFAM" id="SSF51395">
    <property type="entry name" value="FMN-linked oxidoreductases"/>
    <property type="match status" value="1"/>
</dbReference>
<evidence type="ECO:0000259" key="11">
    <source>
        <dbReference type="Pfam" id="PF07992"/>
    </source>
</evidence>
<evidence type="ECO:0000256" key="1">
    <source>
        <dbReference type="ARBA" id="ARBA00001917"/>
    </source>
</evidence>
<dbReference type="Pfam" id="PF00724">
    <property type="entry name" value="Oxidored_FMN"/>
    <property type="match status" value="1"/>
</dbReference>
<evidence type="ECO:0000256" key="2">
    <source>
        <dbReference type="ARBA" id="ARBA00001966"/>
    </source>
</evidence>
<dbReference type="Gene3D" id="3.40.50.720">
    <property type="entry name" value="NAD(P)-binding Rossmann-like Domain"/>
    <property type="match status" value="1"/>
</dbReference>
<dbReference type="GO" id="GO:0008670">
    <property type="term" value="F:2,4-dienoyl-CoA reductase (NADPH) activity"/>
    <property type="evidence" value="ECO:0007669"/>
    <property type="project" value="UniProtKB-EC"/>
</dbReference>
<dbReference type="SUPFAM" id="SSF51905">
    <property type="entry name" value="FAD/NAD(P)-binding domain"/>
    <property type="match status" value="1"/>
</dbReference>
<dbReference type="InterPro" id="IPR013785">
    <property type="entry name" value="Aldolase_TIM"/>
</dbReference>
<dbReference type="AlphaFoldDB" id="A0A0Q9YH43"/>
<gene>
    <name evidence="12" type="primary">fadH</name>
    <name evidence="12" type="ORF">CC99x_00122</name>
    <name evidence="13" type="ORF">CC99x_006305</name>
</gene>
<keyword evidence="4" id="KW-0285">Flavoprotein</keyword>
<comment type="similarity">
    <text evidence="3">In the N-terminal section; belongs to the NADH:flavin oxidoreductase/NADH oxidase family.</text>
</comment>
<comment type="cofactor">
    <cofactor evidence="2">
        <name>[4Fe-4S] cluster</name>
        <dbReference type="ChEBI" id="CHEBI:49883"/>
    </cofactor>
</comment>
<name>A0A0Q9YH43_9GAMM</name>
<dbReference type="Proteomes" id="UP000051494">
    <property type="component" value="Unassembled WGS sequence"/>
</dbReference>
<dbReference type="InterPro" id="IPR001155">
    <property type="entry name" value="OxRdtase_FMN_N"/>
</dbReference>
<dbReference type="Gene3D" id="3.20.20.70">
    <property type="entry name" value="Aldolase class I"/>
    <property type="match status" value="1"/>
</dbReference>
<reference evidence="12" key="1">
    <citation type="submission" date="2015-09" db="EMBL/GenBank/DDBJ databases">
        <title>Draft Genome Sequences of Two Novel Amoeba-resistant Intranuclear Bacteria, Candidatus Berkiella cookevillensis and Candidatus Berkiella aquae.</title>
        <authorList>
            <person name="Mehari Y.T."/>
            <person name="Arivett B.A."/>
            <person name="Farone A.L."/>
            <person name="Gunderson J.H."/>
            <person name="Farone M.B."/>
        </authorList>
    </citation>
    <scope>NUCLEOTIDE SEQUENCE [LARGE SCALE GENOMIC DNA]</scope>
    <source>
        <strain evidence="12">CC99</strain>
    </source>
</reference>